<evidence type="ECO:0000313" key="3">
    <source>
        <dbReference type="Proteomes" id="UP000077315"/>
    </source>
</evidence>
<dbReference type="InParanoid" id="A0A167PF62"/>
<keyword evidence="1" id="KW-0472">Membrane</keyword>
<gene>
    <name evidence="2" type="ORF">PHYBLDRAFT_141659</name>
</gene>
<evidence type="ECO:0000313" key="2">
    <source>
        <dbReference type="EMBL" id="OAD77798.1"/>
    </source>
</evidence>
<evidence type="ECO:0000256" key="1">
    <source>
        <dbReference type="SAM" id="Phobius"/>
    </source>
</evidence>
<dbReference type="VEuPathDB" id="FungiDB:PHYBLDRAFT_141659"/>
<accession>A0A167PF62</accession>
<name>A0A167PF62_PHYB8</name>
<reference evidence="3" key="1">
    <citation type="submission" date="2015-06" db="EMBL/GenBank/DDBJ databases">
        <title>Expansion of signal transduction pathways in fungi by whole-genome duplication.</title>
        <authorList>
            <consortium name="DOE Joint Genome Institute"/>
            <person name="Corrochano L.M."/>
            <person name="Kuo A."/>
            <person name="Marcet-Houben M."/>
            <person name="Polaino S."/>
            <person name="Salamov A."/>
            <person name="Villalobos J.M."/>
            <person name="Alvarez M.I."/>
            <person name="Avalos J."/>
            <person name="Benito E.P."/>
            <person name="Benoit I."/>
            <person name="Burger G."/>
            <person name="Camino L.P."/>
            <person name="Canovas D."/>
            <person name="Cerda-Olmedo E."/>
            <person name="Cheng J.-F."/>
            <person name="Dominguez A."/>
            <person name="Elias M."/>
            <person name="Eslava A.P."/>
            <person name="Glaser F."/>
            <person name="Grimwood J."/>
            <person name="Gutierrez G."/>
            <person name="Heitman J."/>
            <person name="Henrissat B."/>
            <person name="Iturriaga E.A."/>
            <person name="Lang B.F."/>
            <person name="Lavin J.L."/>
            <person name="Lee S."/>
            <person name="Li W."/>
            <person name="Lindquist E."/>
            <person name="Lopez-Garcia S."/>
            <person name="Luque E.M."/>
            <person name="Marcos A.T."/>
            <person name="Martin J."/>
            <person name="McCluskey K."/>
            <person name="Medina H.R."/>
            <person name="Miralles-Duran A."/>
            <person name="Miyazaki A."/>
            <person name="Munoz-Torres E."/>
            <person name="Oguiza J.A."/>
            <person name="Ohm R."/>
            <person name="Olmedo M."/>
            <person name="Orejas M."/>
            <person name="Ortiz-Castellanos L."/>
            <person name="Pisabarro A.G."/>
            <person name="Rodriguez-Romero J."/>
            <person name="Ruiz-Herrera J."/>
            <person name="Ruiz-Vazquez R."/>
            <person name="Sanz C."/>
            <person name="Schackwitz W."/>
            <person name="Schmutz J."/>
            <person name="Shahriari M."/>
            <person name="Shelest E."/>
            <person name="Silva-Franco F."/>
            <person name="Soanes D."/>
            <person name="Syed K."/>
            <person name="Tagua V.G."/>
            <person name="Talbot N.J."/>
            <person name="Thon M."/>
            <person name="De vries R.P."/>
            <person name="Wiebenga A."/>
            <person name="Yadav J.S."/>
            <person name="Braun E.L."/>
            <person name="Baker S."/>
            <person name="Garre V."/>
            <person name="Horwitz B."/>
            <person name="Torres-Martinez S."/>
            <person name="Idnurm A."/>
            <person name="Herrera-Estrella A."/>
            <person name="Gabaldon T."/>
            <person name="Grigoriev I.V."/>
        </authorList>
    </citation>
    <scope>NUCLEOTIDE SEQUENCE [LARGE SCALE GENOMIC DNA]</scope>
    <source>
        <strain evidence="3">NRRL 1555(-)</strain>
    </source>
</reference>
<dbReference type="AlphaFoldDB" id="A0A167PF62"/>
<dbReference type="Proteomes" id="UP000077315">
    <property type="component" value="Unassembled WGS sequence"/>
</dbReference>
<organism evidence="2 3">
    <name type="scientific">Phycomyces blakesleeanus (strain ATCC 8743b / DSM 1359 / FGSC 10004 / NBRC 33097 / NRRL 1555)</name>
    <dbReference type="NCBI Taxonomy" id="763407"/>
    <lineage>
        <taxon>Eukaryota</taxon>
        <taxon>Fungi</taxon>
        <taxon>Fungi incertae sedis</taxon>
        <taxon>Mucoromycota</taxon>
        <taxon>Mucoromycotina</taxon>
        <taxon>Mucoromycetes</taxon>
        <taxon>Mucorales</taxon>
        <taxon>Phycomycetaceae</taxon>
        <taxon>Phycomyces</taxon>
    </lineage>
</organism>
<dbReference type="EMBL" id="KV440974">
    <property type="protein sequence ID" value="OAD77798.1"/>
    <property type="molecule type" value="Genomic_DNA"/>
</dbReference>
<dbReference type="GeneID" id="28991545"/>
<proteinExistence type="predicted"/>
<protein>
    <submittedName>
        <fullName evidence="2">Uncharacterized protein</fullName>
    </submittedName>
</protein>
<dbReference type="RefSeq" id="XP_018295838.1">
    <property type="nucleotide sequence ID" value="XM_018430639.1"/>
</dbReference>
<sequence length="679" mass="77308">MHSKNSNRRRLFSHKINYASDPNCVLCDNSEDYKHLFRKCALKKNQPDIKAHPGFWIILLLFILTNFFSPPYRRLRIYNTNKHISAMVATKSVIFTRNGRPSRTGGIDNLYKRDHKAPEPHCSPCTLSTYFSGSSTKMATFPFLILPSLYLGLGTALKTRTTLVSSTRKPRDKDMEGVEEHFDENCEYDLINSIGEISHPSIFMIKIASMNCRALLIRDLRLCAIDFLLALQETHANTDHSQQMFHIHNSTQTLSCGLYTVVLFLFFRALQNNFFISQPYTFYLEILTILIVLPLPTLNKFLSNGQTLLNYFMDSIPPNHVFEFPRLAICLNVLSDNCLVAATFMLTATHETVKGPWRTNPQLARNPAFCNKLEYYIHTIVFLSSPCGIQALVTLEASLQTSYNNSSWRECKPLPTMRTNTGRRIERFQQTTLSVQLPNDSLERILTIFAILLQTTCTLSLIELPRRSLDYVKLHVPHWQSYFPLTTYEECLGIQEKAPKYYIDSLMILFSLPSMFLLPKKYCISSLKIWRPITQINADTKIFASLLNGRVARGARSILVMNHVNSTGHSGIGLLLYQEKAYDQHHLATYASASKARIKLHKSRILSVGLPSQSLNEHNLQLSFPLSLKAASSDLVMLSRVWLPQRILTAQFADLMIRSGSEVYLSALLSSLMHLTISG</sequence>
<keyword evidence="3" id="KW-1185">Reference proteome</keyword>
<keyword evidence="1" id="KW-0812">Transmembrane</keyword>
<feature type="transmembrane region" description="Helical" evidence="1">
    <location>
        <begin position="53"/>
        <end position="72"/>
    </location>
</feature>
<keyword evidence="1" id="KW-1133">Transmembrane helix</keyword>